<dbReference type="EMBL" id="JAIWYP010000008">
    <property type="protein sequence ID" value="KAH3788878.1"/>
    <property type="molecule type" value="Genomic_DNA"/>
</dbReference>
<dbReference type="Proteomes" id="UP000828390">
    <property type="component" value="Unassembled WGS sequence"/>
</dbReference>
<sequence>MIEVKLPAIEGSAVVEEFLNRSVRLFSKHGLSAYETVRALIQTGIAPEYIERSNKGQSNQSVEVMFKFRDCVKKLSELNGILEVGGKTVEVSSLGLKRVC</sequence>
<organism evidence="1 2">
    <name type="scientific">Dreissena polymorpha</name>
    <name type="common">Zebra mussel</name>
    <name type="synonym">Mytilus polymorpha</name>
    <dbReference type="NCBI Taxonomy" id="45954"/>
    <lineage>
        <taxon>Eukaryota</taxon>
        <taxon>Metazoa</taxon>
        <taxon>Spiralia</taxon>
        <taxon>Lophotrochozoa</taxon>
        <taxon>Mollusca</taxon>
        <taxon>Bivalvia</taxon>
        <taxon>Autobranchia</taxon>
        <taxon>Heteroconchia</taxon>
        <taxon>Euheterodonta</taxon>
        <taxon>Imparidentia</taxon>
        <taxon>Neoheterodontei</taxon>
        <taxon>Myida</taxon>
        <taxon>Dreissenoidea</taxon>
        <taxon>Dreissenidae</taxon>
        <taxon>Dreissena</taxon>
    </lineage>
</organism>
<evidence type="ECO:0000313" key="1">
    <source>
        <dbReference type="EMBL" id="KAH3788878.1"/>
    </source>
</evidence>
<reference evidence="1" key="2">
    <citation type="submission" date="2020-11" db="EMBL/GenBank/DDBJ databases">
        <authorList>
            <person name="McCartney M.A."/>
            <person name="Auch B."/>
            <person name="Kono T."/>
            <person name="Mallez S."/>
            <person name="Becker A."/>
            <person name="Gohl D.M."/>
            <person name="Silverstein K.A.T."/>
            <person name="Koren S."/>
            <person name="Bechman K.B."/>
            <person name="Herman A."/>
            <person name="Abrahante J.E."/>
            <person name="Garbe J."/>
        </authorList>
    </citation>
    <scope>NUCLEOTIDE SEQUENCE</scope>
    <source>
        <strain evidence="1">Duluth1</strain>
        <tissue evidence="1">Whole animal</tissue>
    </source>
</reference>
<dbReference type="AlphaFoldDB" id="A0A9D4F0N5"/>
<comment type="caution">
    <text evidence="1">The sequence shown here is derived from an EMBL/GenBank/DDBJ whole genome shotgun (WGS) entry which is preliminary data.</text>
</comment>
<name>A0A9D4F0N5_DREPO</name>
<protein>
    <submittedName>
        <fullName evidence="1">Uncharacterized protein</fullName>
    </submittedName>
</protein>
<gene>
    <name evidence="1" type="ORF">DPMN_167041</name>
</gene>
<accession>A0A9D4F0N5</accession>
<reference evidence="1" key="1">
    <citation type="journal article" date="2019" name="bioRxiv">
        <title>The Genome of the Zebra Mussel, Dreissena polymorpha: A Resource for Invasive Species Research.</title>
        <authorList>
            <person name="McCartney M.A."/>
            <person name="Auch B."/>
            <person name="Kono T."/>
            <person name="Mallez S."/>
            <person name="Zhang Y."/>
            <person name="Obille A."/>
            <person name="Becker A."/>
            <person name="Abrahante J.E."/>
            <person name="Garbe J."/>
            <person name="Badalamenti J.P."/>
            <person name="Herman A."/>
            <person name="Mangelson H."/>
            <person name="Liachko I."/>
            <person name="Sullivan S."/>
            <person name="Sone E.D."/>
            <person name="Koren S."/>
            <person name="Silverstein K.A.T."/>
            <person name="Beckman K.B."/>
            <person name="Gohl D.M."/>
        </authorList>
    </citation>
    <scope>NUCLEOTIDE SEQUENCE</scope>
    <source>
        <strain evidence="1">Duluth1</strain>
        <tissue evidence="1">Whole animal</tissue>
    </source>
</reference>
<keyword evidence="2" id="KW-1185">Reference proteome</keyword>
<evidence type="ECO:0000313" key="2">
    <source>
        <dbReference type="Proteomes" id="UP000828390"/>
    </source>
</evidence>
<proteinExistence type="predicted"/>